<dbReference type="PANTHER" id="PTHR10340:SF34">
    <property type="entry name" value="SPHINGOMYELIN PHOSPHODIESTERASE"/>
    <property type="match status" value="1"/>
</dbReference>
<dbReference type="Pfam" id="PF00149">
    <property type="entry name" value="Metallophos"/>
    <property type="match status" value="1"/>
</dbReference>
<dbReference type="Pfam" id="PF00743">
    <property type="entry name" value="FMO-like"/>
    <property type="match status" value="1"/>
</dbReference>
<evidence type="ECO:0000313" key="9">
    <source>
        <dbReference type="Proteomes" id="UP000091967"/>
    </source>
</evidence>
<dbReference type="SUPFAM" id="SSF51905">
    <property type="entry name" value="FAD/NAD(P)-binding domain"/>
    <property type="match status" value="1"/>
</dbReference>
<evidence type="ECO:0000313" key="8">
    <source>
        <dbReference type="EMBL" id="OBS18245.1"/>
    </source>
</evidence>
<dbReference type="GO" id="GO:0050660">
    <property type="term" value="F:flavin adenine dinucleotide binding"/>
    <property type="evidence" value="ECO:0007669"/>
    <property type="project" value="InterPro"/>
</dbReference>
<keyword evidence="4" id="KW-0560">Oxidoreductase</keyword>
<sequence>MRFSIALLPCLGVIAGVVGSDGPAFVPQNIDDIQKTLYRSDWADRIWKQIQGVSSCSGCQGLLLTFKNLANLGDKTFVRTLQDVCKKSKVEEADVCDGTIELQGPIIAEALRNVAIGSKTAQHFCVTFLGLCQYPAIEEWDVPLPPDRSHLERPVPSGQKPIQVVHYSDIHVDQLYTEGSNSKCNKPICCRPFTENDEPGKTDSPAGPFGEHTCDSPVSLEHSMYQAIREIVPDAAFTIFTGDIVDHSIWNTTWDYNEHQIIESYEKMDKHLGIVYGTAGNHESHPTNAYQPSSIGDASSWIYDLLAGTWSRWIGREAASKAAEIGAYSTKYPHGNLRVISLNTNLYYRGNFWLFQKRMIRDPSKQLDWLIEELHVAEKAGERVYIIGHMPLGDRNAFHDQSNYLNQIVNRYSSTIAAMFFGHTHRDHFQITYSEAPKKSFSNALLTSYVGPSLTPTSGMPSFRVYDVDPVTFAVLDATTYSADMNSPTYQTQGPVWKKYYSAKEAYGPLTNPPLTDPKAELTAAFWHNVTEVFEKDQLAFDNFMLRLSRGWKQPVCKDECRTSQICLLRAARSQDGCDVPTLGSSYHTRMEDASERDECGISVIQATFSALVAKEGVLRILQELLNQQLGFDVCVIGTGALGLLALKNLREQGLDAKALERHEHIGGTWHASQNAEQTTASEYTTANTSKQCCAITDFPMPDEFPMHPPQKDLERYLESYAKKFDLFPHIEFSISVDHIERDEQQNKWSVFTKNVKTGVEEVRSYSRVVVATGMLNTKHMPHVKGIEQFTGDTLHSRQFKDVSKYRGKNVIVVGVGATGVDSTSFLVKAGAKKVYASHRGTVFVLPRRVKGQSFEHSMSRRIAMCMRALGNFSPAILATLMTKMMVSVRDKEWPVMKDVLKDRPVDGVFHRIPLFSEDLANNLKNGSVKSVRGILEITGPKSVVLTDGTILEDIDAIIFCSGYGYDFSIIKGPGDPTDPAIAPDHNKKIEAAEYYQDENRFARLYHGFMSEQFPESLAFIGHVILMKPPFVLYDLITMALAGVWSGGYPIANEQERRKDIDAHYNFVVSVLRRGPFPHPGFRFRMVKTYEFINQAAGTGVTDRLGCFTWEAWKLWWNDRKFYNLLMGGTDVPAVYRLFDTGRGRKPWAGAREWIIKTNAEIKDLGEAWKKENEDKKTN</sequence>
<dbReference type="GO" id="GO:0050661">
    <property type="term" value="F:NADP binding"/>
    <property type="evidence" value="ECO:0007669"/>
    <property type="project" value="InterPro"/>
</dbReference>
<dbReference type="InterPro" id="IPR041805">
    <property type="entry name" value="ASMase/PPN1_MPP"/>
</dbReference>
<dbReference type="GO" id="GO:0004499">
    <property type="term" value="F:N,N-dimethylaniline monooxygenase activity"/>
    <property type="evidence" value="ECO:0007669"/>
    <property type="project" value="InterPro"/>
</dbReference>
<evidence type="ECO:0000256" key="6">
    <source>
        <dbReference type="SAM" id="SignalP"/>
    </source>
</evidence>
<dbReference type="SUPFAM" id="SSF56300">
    <property type="entry name" value="Metallo-dependent phosphatases"/>
    <property type="match status" value="1"/>
</dbReference>
<dbReference type="InterPro" id="IPR004843">
    <property type="entry name" value="Calcineurin-like_PHP"/>
</dbReference>
<dbReference type="PANTHER" id="PTHR10340">
    <property type="entry name" value="SPHINGOMYELIN PHOSPHODIESTERASE"/>
    <property type="match status" value="1"/>
</dbReference>
<evidence type="ECO:0000256" key="5">
    <source>
        <dbReference type="ARBA" id="ARBA00023180"/>
    </source>
</evidence>
<keyword evidence="9" id="KW-1185">Reference proteome</keyword>
<dbReference type="InterPro" id="IPR036188">
    <property type="entry name" value="FAD/NAD-bd_sf"/>
</dbReference>
<name>A0A1B8ACP3_FUSPO</name>
<reference evidence="8 9" key="1">
    <citation type="submission" date="2016-06" db="EMBL/GenBank/DDBJ databases">
        <title>Living apart together: crosstalk between the core and supernumerary genomes in a fungal plant pathogen.</title>
        <authorList>
            <person name="Vanheule A."/>
            <person name="Audenaert K."/>
            <person name="Warris S."/>
            <person name="Van De Geest H."/>
            <person name="Schijlen E."/>
            <person name="Hofte M."/>
            <person name="De Saeger S."/>
            <person name="Haesaert G."/>
            <person name="Waalwijk C."/>
            <person name="Van Der Lee T."/>
        </authorList>
    </citation>
    <scope>NUCLEOTIDE SEQUENCE [LARGE SCALE GENOMIC DNA]</scope>
    <source>
        <strain evidence="8 9">2516</strain>
    </source>
</reference>
<feature type="domain" description="Calcineurin-like phosphoesterase" evidence="7">
    <location>
        <begin position="164"/>
        <end position="426"/>
    </location>
</feature>
<dbReference type="GO" id="GO:0008081">
    <property type="term" value="F:phosphoric diester hydrolase activity"/>
    <property type="evidence" value="ECO:0007669"/>
    <property type="project" value="TreeGrafter"/>
</dbReference>
<keyword evidence="1" id="KW-0285">Flavoprotein</keyword>
<protein>
    <recommendedName>
        <fullName evidence="7">Calcineurin-like phosphoesterase domain-containing protein</fullName>
    </recommendedName>
</protein>
<evidence type="ECO:0000256" key="1">
    <source>
        <dbReference type="ARBA" id="ARBA00022630"/>
    </source>
</evidence>
<dbReference type="InterPro" id="IPR020946">
    <property type="entry name" value="Flavin_mOase-like"/>
</dbReference>
<dbReference type="Proteomes" id="UP000091967">
    <property type="component" value="Unassembled WGS sequence"/>
</dbReference>
<evidence type="ECO:0000259" key="7">
    <source>
        <dbReference type="Pfam" id="PF00149"/>
    </source>
</evidence>
<accession>A0A1B8ACP3</accession>
<dbReference type="PRINTS" id="PR00370">
    <property type="entry name" value="FMOXYGENASE"/>
</dbReference>
<dbReference type="STRING" id="36050.A0A1B8ACP3"/>
<dbReference type="Gene3D" id="3.50.50.60">
    <property type="entry name" value="FAD/NAD(P)-binding domain"/>
    <property type="match status" value="1"/>
</dbReference>
<keyword evidence="5" id="KW-0325">Glycoprotein</keyword>
<evidence type="ECO:0000256" key="4">
    <source>
        <dbReference type="ARBA" id="ARBA00023002"/>
    </source>
</evidence>
<keyword evidence="2" id="KW-0378">Hydrolase</keyword>
<dbReference type="CDD" id="cd00842">
    <property type="entry name" value="MPP_ASMase"/>
    <property type="match status" value="1"/>
</dbReference>
<keyword evidence="3" id="KW-0274">FAD</keyword>
<evidence type="ECO:0000256" key="3">
    <source>
        <dbReference type="ARBA" id="ARBA00022827"/>
    </source>
</evidence>
<gene>
    <name evidence="8" type="ORF">FPOA_09972</name>
</gene>
<feature type="signal peptide" evidence="6">
    <location>
        <begin position="1"/>
        <end position="19"/>
    </location>
</feature>
<keyword evidence="6" id="KW-0732">Signal</keyword>
<feature type="chain" id="PRO_5008602722" description="Calcineurin-like phosphoesterase domain-containing protein" evidence="6">
    <location>
        <begin position="20"/>
        <end position="1179"/>
    </location>
</feature>
<proteinExistence type="predicted"/>
<evidence type="ECO:0000256" key="2">
    <source>
        <dbReference type="ARBA" id="ARBA00022801"/>
    </source>
</evidence>
<dbReference type="InterPro" id="IPR000960">
    <property type="entry name" value="Flavin_mOase"/>
</dbReference>
<dbReference type="EMBL" id="LYXU01000004">
    <property type="protein sequence ID" value="OBS18245.1"/>
    <property type="molecule type" value="Genomic_DNA"/>
</dbReference>
<dbReference type="AlphaFoldDB" id="A0A1B8ACP3"/>
<organism evidence="8 9">
    <name type="scientific">Fusarium poae</name>
    <dbReference type="NCBI Taxonomy" id="36050"/>
    <lineage>
        <taxon>Eukaryota</taxon>
        <taxon>Fungi</taxon>
        <taxon>Dikarya</taxon>
        <taxon>Ascomycota</taxon>
        <taxon>Pezizomycotina</taxon>
        <taxon>Sordariomycetes</taxon>
        <taxon>Hypocreomycetidae</taxon>
        <taxon>Hypocreales</taxon>
        <taxon>Nectriaceae</taxon>
        <taxon>Fusarium</taxon>
    </lineage>
</organism>
<comment type="caution">
    <text evidence="8">The sequence shown here is derived from an EMBL/GenBank/DDBJ whole genome shotgun (WGS) entry which is preliminary data.</text>
</comment>
<dbReference type="InterPro" id="IPR029052">
    <property type="entry name" value="Metallo-depent_PP-like"/>
</dbReference>
<dbReference type="Gene3D" id="3.60.21.10">
    <property type="match status" value="1"/>
</dbReference>